<evidence type="ECO:0000313" key="2">
    <source>
        <dbReference type="EMBL" id="NNM74779.1"/>
    </source>
</evidence>
<keyword evidence="3" id="KW-1185">Reference proteome</keyword>
<sequence>MEKPEIKLEDIDPANPTPEGLVRLAQKVPEAVEVLAKFALVRGLDVGNVGAAMKVLAAPIAAFAEMLNGHPAQVALRAVPGNLVLSATDIPLQVARQDPIVTPPPPASGQQGTVQEMVDPAAVQQQLDKGRFPVGSR</sequence>
<dbReference type="EMBL" id="JABEPP010000006">
    <property type="protein sequence ID" value="NNM74779.1"/>
    <property type="molecule type" value="Genomic_DNA"/>
</dbReference>
<feature type="region of interest" description="Disordered" evidence="1">
    <location>
        <begin position="97"/>
        <end position="117"/>
    </location>
</feature>
<name>A0A849IE99_9HYPH</name>
<dbReference type="RefSeq" id="WP_171220226.1">
    <property type="nucleotide sequence ID" value="NZ_JABEPP010000006.1"/>
</dbReference>
<gene>
    <name evidence="2" type="ORF">HJG44_20670</name>
</gene>
<accession>A0A849IE99</accession>
<evidence type="ECO:0000256" key="1">
    <source>
        <dbReference type="SAM" id="MobiDB-lite"/>
    </source>
</evidence>
<proteinExistence type="predicted"/>
<protein>
    <submittedName>
        <fullName evidence="2">Uncharacterized protein</fullName>
    </submittedName>
</protein>
<dbReference type="AlphaFoldDB" id="A0A849IE99"/>
<dbReference type="Proteomes" id="UP000564885">
    <property type="component" value="Unassembled WGS sequence"/>
</dbReference>
<reference evidence="2 3" key="1">
    <citation type="submission" date="2020-04" db="EMBL/GenBank/DDBJ databases">
        <title>Enterovirga sp. isolate from soil.</title>
        <authorList>
            <person name="Chea S."/>
            <person name="Kim D.-U."/>
        </authorList>
    </citation>
    <scope>NUCLEOTIDE SEQUENCE [LARGE SCALE GENOMIC DNA]</scope>
    <source>
        <strain evidence="2 3">DB1703</strain>
    </source>
</reference>
<evidence type="ECO:0000313" key="3">
    <source>
        <dbReference type="Proteomes" id="UP000564885"/>
    </source>
</evidence>
<organism evidence="2 3">
    <name type="scientific">Enterovirga aerilata</name>
    <dbReference type="NCBI Taxonomy" id="2730920"/>
    <lineage>
        <taxon>Bacteria</taxon>
        <taxon>Pseudomonadati</taxon>
        <taxon>Pseudomonadota</taxon>
        <taxon>Alphaproteobacteria</taxon>
        <taxon>Hyphomicrobiales</taxon>
        <taxon>Methylobacteriaceae</taxon>
        <taxon>Enterovirga</taxon>
    </lineage>
</organism>
<comment type="caution">
    <text evidence="2">The sequence shown here is derived from an EMBL/GenBank/DDBJ whole genome shotgun (WGS) entry which is preliminary data.</text>
</comment>